<evidence type="ECO:0000256" key="1">
    <source>
        <dbReference type="ARBA" id="ARBA00006594"/>
    </source>
</evidence>
<dbReference type="EMBL" id="CP098495">
    <property type="protein sequence ID" value="USA63071.1"/>
    <property type="molecule type" value="Genomic_DNA"/>
</dbReference>
<dbReference type="SUPFAM" id="SSF53335">
    <property type="entry name" value="S-adenosyl-L-methionine-dependent methyltransferases"/>
    <property type="match status" value="1"/>
</dbReference>
<dbReference type="EC" id="2.1.1.72" evidence="2"/>
<evidence type="ECO:0000256" key="5">
    <source>
        <dbReference type="ARBA" id="ARBA00047942"/>
    </source>
</evidence>
<feature type="domain" description="Type ISP restriction-modification enzyme LLaBIII C-terminal specificity" evidence="7">
    <location>
        <begin position="681"/>
        <end position="1039"/>
    </location>
</feature>
<dbReference type="Gene3D" id="3.40.50.150">
    <property type="entry name" value="Vaccinia Virus protein VP39"/>
    <property type="match status" value="1"/>
</dbReference>
<dbReference type="Proteomes" id="UP001056619">
    <property type="component" value="Plasmid plas1"/>
</dbReference>
<dbReference type="RefSeq" id="WP_301643212.1">
    <property type="nucleotide sequence ID" value="NZ_CP098495.1"/>
</dbReference>
<evidence type="ECO:0000313" key="8">
    <source>
        <dbReference type="EMBL" id="USA63071.1"/>
    </source>
</evidence>
<keyword evidence="4" id="KW-0808">Transferase</keyword>
<feature type="domain" description="DNA methylase adenine-specific" evidence="6">
    <location>
        <begin position="301"/>
        <end position="484"/>
    </location>
</feature>
<sequence>MTVQKLVGDFGAAVKPKLAGGGQPEDQLRGPLENLLHGLSEAAGNPHGALTLTGEKSLAELRTRPDYGVSLHNALIGFIEVKAPGKGADPRHFSDKHDREQWERLKSLPNLLYTDGNAFGLYRNGEREGPLVRLEGDVESAGAKLAAPSNLLPLITDFLSWEPIAPKTPGQLAETAARLCRFLRDEVLEQLDQDNAALASLREDWRTLLFPDADDPTFADGYAQAVTFGLLMARSKDIELTPDLDEAAKELSQSATLIGTALRLLTEQTLRNSPALKTLARVLDAVSWAQVSKGDAEAWINFYENFLQVYDKALRRKTGSYYTPPEVVQAMVRLTDEALKAPGRYGLARGMADPKVHIADPAVGSGTFPLAILRRIAETVEHFDTAGAVGGALTEAAKRLYGFELQFGPYAVAQLRLLAEMQSLGATGTPQLFVTDTLADPFADKETGQGIYKEISKSRLAAAKVKREAPITVVIGNPPYKDKAKGKGAWIENGSANDAAKLDDWQPPADWGVGAHTKHLRNLYVYFWRWAAWKVFEQGAGGAGETDGIVSYITVAGFLNGPGFQKMRADLRAKCDEIWVIDCSPEGLQPPVSTRIFQGVQQPVCIVIASRSPDTDEAVPALVRYRALSNSLRNVKFDELAEISLDAAGWVECPTAWKDPFLPSYQGVWGESAPIASLIGDYGPGVQPGRVWAIAPDTATLNQRWDKLLAEKEPAKKEALFHPQLRGGEVAGRHIRKRVEQALPGSRPIQTSILEETSKLEPAVRYAFRSFDRQWLPRDIRLLNDPRPDLWPTLSGKQVFLTALSASSPRNGPAITLSAIIPDQDHYKGSGSGRVFPLYKDAAATEPNVSPDAVKALSTAYGAPVDPVDLFAYVAGVLAHPAFTATHRDDLVRPGLRVPLTADKALFDRAAKLGREVIWLHTFGERMNDGKPAGEPRLPRDRAPTIPAAHPIPSDPENFPDTLEYDPAAQTLKVGKGRIENVPLAVWEYEVSGKNVLRQWFSYRKKDRSRPLIGEKRPPSELMKIQPDHWLPEYTSELINVLNVLAMLVELEPDQAALLEEIEDGPLIDALA</sequence>
<gene>
    <name evidence="8" type="ORF">NCF85_16445</name>
</gene>
<reference evidence="8 9" key="1">
    <citation type="submission" date="2022-06" db="EMBL/GenBank/DDBJ databases">
        <authorList>
            <person name="Liu G."/>
        </authorList>
    </citation>
    <scope>NUCLEOTIDE SEQUENCE [LARGE SCALE GENOMIC DNA]</scope>
    <source>
        <strain evidence="8 9">E4</strain>
        <plasmid evidence="8 9">plas1</plasmid>
    </source>
</reference>
<dbReference type="PRINTS" id="PR00507">
    <property type="entry name" value="N12N6MTFRASE"/>
</dbReference>
<evidence type="ECO:0000256" key="4">
    <source>
        <dbReference type="ARBA" id="ARBA00022679"/>
    </source>
</evidence>
<comment type="catalytic activity">
    <reaction evidence="5">
        <text>a 2'-deoxyadenosine in DNA + S-adenosyl-L-methionine = an N(6)-methyl-2'-deoxyadenosine in DNA + S-adenosyl-L-homocysteine + H(+)</text>
        <dbReference type="Rhea" id="RHEA:15197"/>
        <dbReference type="Rhea" id="RHEA-COMP:12418"/>
        <dbReference type="Rhea" id="RHEA-COMP:12419"/>
        <dbReference type="ChEBI" id="CHEBI:15378"/>
        <dbReference type="ChEBI" id="CHEBI:57856"/>
        <dbReference type="ChEBI" id="CHEBI:59789"/>
        <dbReference type="ChEBI" id="CHEBI:90615"/>
        <dbReference type="ChEBI" id="CHEBI:90616"/>
        <dbReference type="EC" id="2.1.1.72"/>
    </reaction>
</comment>
<organism evidence="8 9">
    <name type="scientific">Qipengyuania citrea</name>
    <dbReference type="NCBI Taxonomy" id="225971"/>
    <lineage>
        <taxon>Bacteria</taxon>
        <taxon>Pseudomonadati</taxon>
        <taxon>Pseudomonadota</taxon>
        <taxon>Alphaproteobacteria</taxon>
        <taxon>Sphingomonadales</taxon>
        <taxon>Erythrobacteraceae</taxon>
        <taxon>Qipengyuania</taxon>
    </lineage>
</organism>
<evidence type="ECO:0000259" key="7">
    <source>
        <dbReference type="Pfam" id="PF18135"/>
    </source>
</evidence>
<dbReference type="PANTHER" id="PTHR33841">
    <property type="entry name" value="DNA METHYLTRANSFERASE YEEA-RELATED"/>
    <property type="match status" value="1"/>
</dbReference>
<dbReference type="InterPro" id="IPR041635">
    <property type="entry name" value="Type_ISP_LLaBIII_C"/>
</dbReference>
<dbReference type="InterPro" id="IPR029063">
    <property type="entry name" value="SAM-dependent_MTases_sf"/>
</dbReference>
<dbReference type="PANTHER" id="PTHR33841:SF1">
    <property type="entry name" value="DNA METHYLTRANSFERASE A"/>
    <property type="match status" value="1"/>
</dbReference>
<dbReference type="GO" id="GO:0008168">
    <property type="term" value="F:methyltransferase activity"/>
    <property type="evidence" value="ECO:0007669"/>
    <property type="project" value="UniProtKB-KW"/>
</dbReference>
<protein>
    <recommendedName>
        <fullName evidence="2">site-specific DNA-methyltransferase (adenine-specific)</fullName>
        <ecNumber evidence="2">2.1.1.72</ecNumber>
    </recommendedName>
</protein>
<evidence type="ECO:0000259" key="6">
    <source>
        <dbReference type="Pfam" id="PF02384"/>
    </source>
</evidence>
<keyword evidence="9" id="KW-1185">Reference proteome</keyword>
<geneLocation type="plasmid" evidence="8 9">
    <name>plas1</name>
</geneLocation>
<accession>A0ABY4UD65</accession>
<evidence type="ECO:0000256" key="3">
    <source>
        <dbReference type="ARBA" id="ARBA00022603"/>
    </source>
</evidence>
<dbReference type="InterPro" id="IPR050953">
    <property type="entry name" value="N4_N6_ade-DNA_methylase"/>
</dbReference>
<dbReference type="GO" id="GO:0032259">
    <property type="term" value="P:methylation"/>
    <property type="evidence" value="ECO:0007669"/>
    <property type="project" value="UniProtKB-KW"/>
</dbReference>
<evidence type="ECO:0000256" key="2">
    <source>
        <dbReference type="ARBA" id="ARBA00011900"/>
    </source>
</evidence>
<dbReference type="Pfam" id="PF18135">
    <property type="entry name" value="Type_ISP_C"/>
    <property type="match status" value="1"/>
</dbReference>
<proteinExistence type="inferred from homology"/>
<evidence type="ECO:0000313" key="9">
    <source>
        <dbReference type="Proteomes" id="UP001056619"/>
    </source>
</evidence>
<dbReference type="InterPro" id="IPR003356">
    <property type="entry name" value="DNA_methylase_A-5"/>
</dbReference>
<keyword evidence="8" id="KW-0614">Plasmid</keyword>
<name>A0ABY4UD65_9SPHN</name>
<dbReference type="Pfam" id="PF02384">
    <property type="entry name" value="N6_Mtase"/>
    <property type="match status" value="1"/>
</dbReference>
<comment type="similarity">
    <text evidence="1">Belongs to the N(4)/N(6)-methyltransferase family.</text>
</comment>
<keyword evidence="3 8" id="KW-0489">Methyltransferase</keyword>